<evidence type="ECO:0000256" key="1">
    <source>
        <dbReference type="ARBA" id="ARBA00007637"/>
    </source>
</evidence>
<feature type="transmembrane region" description="Helical" evidence="2">
    <location>
        <begin position="415"/>
        <end position="432"/>
    </location>
</feature>
<dbReference type="SUPFAM" id="SSF51735">
    <property type="entry name" value="NAD(P)-binding Rossmann-fold domains"/>
    <property type="match status" value="1"/>
</dbReference>
<feature type="domain" description="NAD-dependent epimerase/dehydratase" evidence="3">
    <location>
        <begin position="3"/>
        <end position="221"/>
    </location>
</feature>
<dbReference type="Pfam" id="PF01370">
    <property type="entry name" value="Epimerase"/>
    <property type="match status" value="1"/>
</dbReference>
<proteinExistence type="inferred from homology"/>
<feature type="transmembrane region" description="Helical" evidence="2">
    <location>
        <begin position="331"/>
        <end position="350"/>
    </location>
</feature>
<dbReference type="Proteomes" id="UP000216024">
    <property type="component" value="Unassembled WGS sequence"/>
</dbReference>
<comment type="similarity">
    <text evidence="1">Belongs to the NAD(P)-dependent epimerase/dehydratase family.</text>
</comment>
<dbReference type="RefSeq" id="WP_095135153.1">
    <property type="nucleotide sequence ID" value="NZ_NIBG01000023.1"/>
</dbReference>
<dbReference type="OrthoDB" id="142826at2"/>
<accession>A0A267MFR4</accession>
<name>A0A267MFR4_9FIRM</name>
<dbReference type="PANTHER" id="PTHR43000">
    <property type="entry name" value="DTDP-D-GLUCOSE 4,6-DEHYDRATASE-RELATED"/>
    <property type="match status" value="1"/>
</dbReference>
<dbReference type="AlphaFoldDB" id="A0A267MFR4"/>
<evidence type="ECO:0000256" key="2">
    <source>
        <dbReference type="SAM" id="Phobius"/>
    </source>
</evidence>
<feature type="transmembrane region" description="Helical" evidence="2">
    <location>
        <begin position="362"/>
        <end position="379"/>
    </location>
</feature>
<evidence type="ECO:0000259" key="3">
    <source>
        <dbReference type="Pfam" id="PF01370"/>
    </source>
</evidence>
<feature type="transmembrane region" description="Helical" evidence="2">
    <location>
        <begin position="386"/>
        <end position="409"/>
    </location>
</feature>
<evidence type="ECO:0000313" key="4">
    <source>
        <dbReference type="EMBL" id="PAB57748.1"/>
    </source>
</evidence>
<keyword evidence="5" id="KW-1185">Reference proteome</keyword>
<keyword evidence="2" id="KW-0472">Membrane</keyword>
<dbReference type="EMBL" id="NIBG01000023">
    <property type="protein sequence ID" value="PAB57748.1"/>
    <property type="molecule type" value="Genomic_DNA"/>
</dbReference>
<dbReference type="InterPro" id="IPR001509">
    <property type="entry name" value="Epimerase_deHydtase"/>
</dbReference>
<gene>
    <name evidence="4" type="ORF">CCE28_18165</name>
</gene>
<organism evidence="4 5">
    <name type="scientific">Anaeromicrobium sediminis</name>
    <dbReference type="NCBI Taxonomy" id="1478221"/>
    <lineage>
        <taxon>Bacteria</taxon>
        <taxon>Bacillati</taxon>
        <taxon>Bacillota</taxon>
        <taxon>Clostridia</taxon>
        <taxon>Peptostreptococcales</taxon>
        <taxon>Thermotaleaceae</taxon>
        <taxon>Anaeromicrobium</taxon>
    </lineage>
</organism>
<sequence>MKVLITGGYGFIGSHVADRFYKEGHEVYIIDNLSTGKAENVEVKHKFYKLGIEDKKCEEIFKVNKFHVVINLAAQVDVNMSLKNPRLDAQVNIMGLVNMLELSAKYGVKKFIFASSAAVYGDNETLPLTEKSKISPISPYGISKLIGEYYCIKWNEIYGLNTIAFRFSNVYGPRQGVKGEAGVVSIFLKKLMKGDKLTVFGDGEQTRDYIYVEDVVDGIYKSTMVSNISGVYNLSTNTEKSLNDLLEVLKSLESIEEILYGEKRKGDILHSRLDNTRVKKDLNWRNIYSLEEGLSKTYEWYRQNCKLNHMDTSKEVKGKNKKKRFNRLMRILLPYAENILIFIILFYMCLKGIGTSPLNNDLYTFSSIIYIGLMGILYGKKQSSISIFLSIILYVFGYLRVGGDIIVLFYEPKHLIIIAIYVLIGTTTGYVLDKKNRVLDFKDLEIEALKEKYSFLYEIYGETRELKDEFEKQIINSKDSFGKIYSIVEQLKYLQKEKVYSGCVGVIESIMETDEVGVYTASHKGEFLRLKAKSRKNNLKISNSIDLGNLTEIKNMIEKKEIFINNNLNPNLPIMAAPIVKDNRVFGIIAIYKVKFEKLTLYYENLFKILTGLISDSLSMAYVHEQSIMSEKYIEDTFILKTNEFESVLETIKQKYEKFNMDYLLLKINTLEPYKKISGKLKPIIRADDYIGLGKDNKLYLLLTNAKVKDMDIISHKLKRKGIHVSLVQGGQYVE</sequence>
<dbReference type="Gene3D" id="3.90.25.10">
    <property type="entry name" value="UDP-galactose 4-epimerase, domain 1"/>
    <property type="match status" value="1"/>
</dbReference>
<keyword evidence="2" id="KW-0812">Transmembrane</keyword>
<protein>
    <recommendedName>
        <fullName evidence="3">NAD-dependent epimerase/dehydratase domain-containing protein</fullName>
    </recommendedName>
</protein>
<keyword evidence="2" id="KW-1133">Transmembrane helix</keyword>
<reference evidence="4 5" key="1">
    <citation type="submission" date="2017-06" db="EMBL/GenBank/DDBJ databases">
        <title>Draft genome sequence of anaerobic fermentative bacterium Anaeromicrobium sediminis DY2726D isolated from West Pacific Ocean sediments.</title>
        <authorList>
            <person name="Zeng X."/>
        </authorList>
    </citation>
    <scope>NUCLEOTIDE SEQUENCE [LARGE SCALE GENOMIC DNA]</scope>
    <source>
        <strain evidence="4 5">DY2726D</strain>
    </source>
</reference>
<dbReference type="Gene3D" id="3.40.50.720">
    <property type="entry name" value="NAD(P)-binding Rossmann-like Domain"/>
    <property type="match status" value="1"/>
</dbReference>
<dbReference type="InterPro" id="IPR036291">
    <property type="entry name" value="NAD(P)-bd_dom_sf"/>
</dbReference>
<comment type="caution">
    <text evidence="4">The sequence shown here is derived from an EMBL/GenBank/DDBJ whole genome shotgun (WGS) entry which is preliminary data.</text>
</comment>
<evidence type="ECO:0000313" key="5">
    <source>
        <dbReference type="Proteomes" id="UP000216024"/>
    </source>
</evidence>